<dbReference type="AlphaFoldDB" id="A0A544TWM4"/>
<comment type="caution">
    <text evidence="1">The sequence shown here is derived from an EMBL/GenBank/DDBJ whole genome shotgun (WGS) entry which is preliminary data.</text>
</comment>
<keyword evidence="2" id="KW-1185">Reference proteome</keyword>
<protein>
    <submittedName>
        <fullName evidence="1">Uncharacterized protein</fullName>
    </submittedName>
</protein>
<name>A0A544TWM4_9BACI</name>
<evidence type="ECO:0000313" key="1">
    <source>
        <dbReference type="EMBL" id="TQR21831.1"/>
    </source>
</evidence>
<accession>A0A544TWM4</accession>
<organism evidence="1 2">
    <name type="scientific">Psychrobacillus vulpis</name>
    <dbReference type="NCBI Taxonomy" id="2325572"/>
    <lineage>
        <taxon>Bacteria</taxon>
        <taxon>Bacillati</taxon>
        <taxon>Bacillota</taxon>
        <taxon>Bacilli</taxon>
        <taxon>Bacillales</taxon>
        <taxon>Bacillaceae</taxon>
        <taxon>Psychrobacillus</taxon>
    </lineage>
</organism>
<sequence length="76" mass="8161">MNMRLSIPENTASLSAVETAFANIQSPISEIAIGGVAASMTKGLGIENHLTKWNEIEQRAMGKLNSPLHLIITLSE</sequence>
<dbReference type="EMBL" id="VDGI01000001">
    <property type="protein sequence ID" value="TQR21831.1"/>
    <property type="molecule type" value="Genomic_DNA"/>
</dbReference>
<dbReference type="RefSeq" id="WP_142640957.1">
    <property type="nucleotide sequence ID" value="NZ_VDGI01000001.1"/>
</dbReference>
<proteinExistence type="predicted"/>
<evidence type="ECO:0000313" key="2">
    <source>
        <dbReference type="Proteomes" id="UP000316626"/>
    </source>
</evidence>
<gene>
    <name evidence="1" type="ORF">FG384_02495</name>
</gene>
<reference evidence="1 2" key="1">
    <citation type="submission" date="2019-06" db="EMBL/GenBank/DDBJ databases">
        <title>Psychrobacillus vulpis sp. nov., a new species isolated from feces of a red fox that inhabits in The Tablas de Daimiel Natural Park, Albacete, Spain.</title>
        <authorList>
            <person name="Rodriguez M."/>
            <person name="Reina J.C."/>
            <person name="Bejar V."/>
            <person name="Llamas I."/>
        </authorList>
    </citation>
    <scope>NUCLEOTIDE SEQUENCE [LARGE SCALE GENOMIC DNA]</scope>
    <source>
        <strain evidence="1 2">Z8</strain>
    </source>
</reference>
<dbReference type="Proteomes" id="UP000316626">
    <property type="component" value="Unassembled WGS sequence"/>
</dbReference>